<dbReference type="InterPro" id="IPR015943">
    <property type="entry name" value="WD40/YVTN_repeat-like_dom_sf"/>
</dbReference>
<dbReference type="InterPro" id="IPR016346">
    <property type="entry name" value="G-protein_beta_1-5"/>
</dbReference>
<dbReference type="Gene3D" id="2.130.10.10">
    <property type="entry name" value="YVTN repeat-like/Quinoprotein amine dehydrogenase"/>
    <property type="match status" value="1"/>
</dbReference>
<feature type="region of interest" description="Disordered" evidence="6">
    <location>
        <begin position="20"/>
        <end position="50"/>
    </location>
</feature>
<dbReference type="InterPro" id="IPR001680">
    <property type="entry name" value="WD40_rpt"/>
</dbReference>
<dbReference type="PANTHER" id="PTHR19850">
    <property type="entry name" value="GUANINE NUCLEOTIDE-BINDING PROTEIN BETA G PROTEIN BETA"/>
    <property type="match status" value="1"/>
</dbReference>
<accession>A0A1Z5KS32</accession>
<dbReference type="SMART" id="SM00320">
    <property type="entry name" value="WD40"/>
    <property type="match status" value="7"/>
</dbReference>
<keyword evidence="2 5" id="KW-0853">WD repeat</keyword>
<reference evidence="7 8" key="1">
    <citation type="journal article" date="2015" name="Plant Cell">
        <title>Oil accumulation by the oleaginous diatom Fistulifera solaris as revealed by the genome and transcriptome.</title>
        <authorList>
            <person name="Tanaka T."/>
            <person name="Maeda Y."/>
            <person name="Veluchamy A."/>
            <person name="Tanaka M."/>
            <person name="Abida H."/>
            <person name="Marechal E."/>
            <person name="Bowler C."/>
            <person name="Muto M."/>
            <person name="Sunaga Y."/>
            <person name="Tanaka M."/>
            <person name="Yoshino T."/>
            <person name="Taniguchi T."/>
            <person name="Fukuda Y."/>
            <person name="Nemoto M."/>
            <person name="Matsumoto M."/>
            <person name="Wong P.S."/>
            <person name="Aburatani S."/>
            <person name="Fujibuchi W."/>
        </authorList>
    </citation>
    <scope>NUCLEOTIDE SEQUENCE [LARGE SCALE GENOMIC DNA]</scope>
    <source>
        <strain evidence="7 8">JPCC DA0580</strain>
    </source>
</reference>
<dbReference type="Pfam" id="PF25391">
    <property type="entry name" value="WD40_Gbeta"/>
    <property type="match status" value="1"/>
</dbReference>
<evidence type="ECO:0000256" key="3">
    <source>
        <dbReference type="ARBA" id="ARBA00022737"/>
    </source>
</evidence>
<dbReference type="EMBL" id="BDSP01000279">
    <property type="protein sequence ID" value="GAX28738.1"/>
    <property type="molecule type" value="Genomic_DNA"/>
</dbReference>
<keyword evidence="3" id="KW-0677">Repeat</keyword>
<dbReference type="PRINTS" id="PR00320">
    <property type="entry name" value="GPROTEINBRPT"/>
</dbReference>
<keyword evidence="8" id="KW-1185">Reference proteome</keyword>
<dbReference type="PIRSF" id="PIRSF002394">
    <property type="entry name" value="GN-bd_beta"/>
    <property type="match status" value="1"/>
</dbReference>
<feature type="compositionally biased region" description="Basic and acidic residues" evidence="6">
    <location>
        <begin position="20"/>
        <end position="31"/>
    </location>
</feature>
<organism evidence="7 8">
    <name type="scientific">Fistulifera solaris</name>
    <name type="common">Oleaginous diatom</name>
    <dbReference type="NCBI Taxonomy" id="1519565"/>
    <lineage>
        <taxon>Eukaryota</taxon>
        <taxon>Sar</taxon>
        <taxon>Stramenopiles</taxon>
        <taxon>Ochrophyta</taxon>
        <taxon>Bacillariophyta</taxon>
        <taxon>Bacillariophyceae</taxon>
        <taxon>Bacillariophycidae</taxon>
        <taxon>Naviculales</taxon>
        <taxon>Naviculaceae</taxon>
        <taxon>Fistulifera</taxon>
    </lineage>
</organism>
<evidence type="ECO:0000256" key="5">
    <source>
        <dbReference type="PROSITE-ProRule" id="PRU00221"/>
    </source>
</evidence>
<dbReference type="AlphaFoldDB" id="A0A1Z5KS32"/>
<name>A0A1Z5KS32_FISSO</name>
<feature type="repeat" description="WD" evidence="5">
    <location>
        <begin position="59"/>
        <end position="100"/>
    </location>
</feature>
<dbReference type="PROSITE" id="PS50082">
    <property type="entry name" value="WD_REPEATS_2"/>
    <property type="match status" value="4"/>
</dbReference>
<keyword evidence="4" id="KW-0807">Transducer</keyword>
<comment type="similarity">
    <text evidence="1">Belongs to the WD repeat G protein beta family.</text>
</comment>
<feature type="repeat" description="WD" evidence="5">
    <location>
        <begin position="229"/>
        <end position="271"/>
    </location>
</feature>
<dbReference type="Proteomes" id="UP000198406">
    <property type="component" value="Unassembled WGS sequence"/>
</dbReference>
<dbReference type="SUPFAM" id="SSF50978">
    <property type="entry name" value="WD40 repeat-like"/>
    <property type="match status" value="1"/>
</dbReference>
<proteinExistence type="inferred from homology"/>
<gene>
    <name evidence="7" type="ORF">FisN_25Lh208</name>
</gene>
<sequence length="359" mass="38808">MDINSRVEAAKEKVASLQRKIEDTQASKRDQTIGQVLRSKGETPASVRAPPSTKLRRTLKGHFGKVVALHWSGDSSHLVSASQDGNLLVWNTVTGNKTQSISLKSSYVMAVGMEQGRGQMLACGGLDNLCTVYRLGAPEKAIEMASHDGFISCCRFLSEDKILTSSGDSTCIRWDIATGTPLNTFAEHTADVMFLSIKPGDNNVFVSCSVDKTVKVWDARAPRSSMQTFKCHNDDINAIEFMPTDGNAFATCSQDNSVCLFDIRACNVLNRFGNQKSGSTESSMPEEGYTSLAFSRSGRLIFCGHSDGSVLAYDVLSEKKTSTFTISGAHDRVVSCVGVSPKGDALCTGSWDGLLKIWA</sequence>
<dbReference type="InterPro" id="IPR001632">
    <property type="entry name" value="WD40_G-protein_beta-like"/>
</dbReference>
<evidence type="ECO:0000256" key="6">
    <source>
        <dbReference type="SAM" id="MobiDB-lite"/>
    </source>
</evidence>
<dbReference type="OrthoDB" id="10255630at2759"/>
<dbReference type="CDD" id="cd00200">
    <property type="entry name" value="WD40"/>
    <property type="match status" value="1"/>
</dbReference>
<feature type="repeat" description="WD" evidence="5">
    <location>
        <begin position="185"/>
        <end position="227"/>
    </location>
</feature>
<protein>
    <submittedName>
        <fullName evidence="7">Guanine nucleotide-binding protein G(I)/G(S)/G(T) subunit beta-1</fullName>
    </submittedName>
</protein>
<evidence type="ECO:0000256" key="4">
    <source>
        <dbReference type="ARBA" id="ARBA00023224"/>
    </source>
</evidence>
<dbReference type="InterPro" id="IPR020472">
    <property type="entry name" value="WD40_PAC1"/>
</dbReference>
<evidence type="ECO:0000256" key="1">
    <source>
        <dbReference type="ARBA" id="ARBA00009768"/>
    </source>
</evidence>
<feature type="repeat" description="WD" evidence="5">
    <location>
        <begin position="327"/>
        <end position="359"/>
    </location>
</feature>
<comment type="caution">
    <text evidence="7">The sequence shown here is derived from an EMBL/GenBank/DDBJ whole genome shotgun (WGS) entry which is preliminary data.</text>
</comment>
<dbReference type="GO" id="GO:0007165">
    <property type="term" value="P:signal transduction"/>
    <property type="evidence" value="ECO:0007669"/>
    <property type="project" value="UniProtKB-KW"/>
</dbReference>
<evidence type="ECO:0000256" key="2">
    <source>
        <dbReference type="ARBA" id="ARBA00022574"/>
    </source>
</evidence>
<dbReference type="InParanoid" id="A0A1Z5KS32"/>
<dbReference type="PRINTS" id="PR00319">
    <property type="entry name" value="GPROTEINB"/>
</dbReference>
<dbReference type="InterPro" id="IPR036322">
    <property type="entry name" value="WD40_repeat_dom_sf"/>
</dbReference>
<dbReference type="PROSITE" id="PS50294">
    <property type="entry name" value="WD_REPEATS_REGION"/>
    <property type="match status" value="3"/>
</dbReference>
<evidence type="ECO:0000313" key="7">
    <source>
        <dbReference type="EMBL" id="GAX28738.1"/>
    </source>
</evidence>
<evidence type="ECO:0000313" key="8">
    <source>
        <dbReference type="Proteomes" id="UP000198406"/>
    </source>
</evidence>